<dbReference type="EMBL" id="JBHUDI010000003">
    <property type="protein sequence ID" value="MFD1562865.1"/>
    <property type="molecule type" value="Genomic_DNA"/>
</dbReference>
<dbReference type="SUPFAM" id="SSF53649">
    <property type="entry name" value="Alkaline phosphatase-like"/>
    <property type="match status" value="1"/>
</dbReference>
<evidence type="ECO:0008006" key="3">
    <source>
        <dbReference type="Google" id="ProtNLM"/>
    </source>
</evidence>
<evidence type="ECO:0000313" key="2">
    <source>
        <dbReference type="Proteomes" id="UP001597076"/>
    </source>
</evidence>
<dbReference type="AlphaFoldDB" id="A0ABD6BDL3"/>
<protein>
    <recommendedName>
        <fullName evidence="3">Sulfatase</fullName>
    </recommendedName>
</protein>
<name>A0ABD6BDL3_9EURY</name>
<gene>
    <name evidence="1" type="ORF">ACFR99_04805</name>
</gene>
<reference evidence="1 2" key="1">
    <citation type="journal article" date="2019" name="Int. J. Syst. Evol. Microbiol.">
        <title>The Global Catalogue of Microorganisms (GCM) 10K type strain sequencing project: providing services to taxonomists for standard genome sequencing and annotation.</title>
        <authorList>
            <consortium name="The Broad Institute Genomics Platform"/>
            <consortium name="The Broad Institute Genome Sequencing Center for Infectious Disease"/>
            <person name="Wu L."/>
            <person name="Ma J."/>
        </authorList>
    </citation>
    <scope>NUCLEOTIDE SEQUENCE [LARGE SCALE GENOMIC DNA]</scope>
    <source>
        <strain evidence="1 2">CGMCC 1.12230</strain>
    </source>
</reference>
<proteinExistence type="predicted"/>
<evidence type="ECO:0000313" key="1">
    <source>
        <dbReference type="EMBL" id="MFD1562865.1"/>
    </source>
</evidence>
<sequence>METNLCAWLSEIREHVREHPKRAPLYVVFTLYLTVWYTLTSRWPFGRNVYESDWDLLVILDACRVDTLREVADEYDFIEDVDSIWSVGSQSAEWMANTFTESWQDEIKGTTYISGNGFSGGVLKHEKRPPANNTIPVDFSSWSTVDESVLNSHVEVWETNHDKTYGSVLPEPMTDHTIEEGRNGDANRIIAHYTQPHLPYIGTAYREGREATELEDRGYEILEEGRGSTEEVYEAYAETLRWVLDDVEDLLENIDAEKVVITSDHGEAFGEWKAYGHPEGFPHPVIRKVPWVETTARDEHTRKPDIEVDPSTEMGIEEHLRDLGYR</sequence>
<comment type="caution">
    <text evidence="1">The sequence shown here is derived from an EMBL/GenBank/DDBJ whole genome shotgun (WGS) entry which is preliminary data.</text>
</comment>
<organism evidence="1 2">
    <name type="scientific">Haloarchaeobius amylolyticus</name>
    <dbReference type="NCBI Taxonomy" id="1198296"/>
    <lineage>
        <taxon>Archaea</taxon>
        <taxon>Methanobacteriati</taxon>
        <taxon>Methanobacteriota</taxon>
        <taxon>Stenosarchaea group</taxon>
        <taxon>Halobacteria</taxon>
        <taxon>Halobacteriales</taxon>
        <taxon>Halorubellaceae</taxon>
        <taxon>Haloarchaeobius</taxon>
    </lineage>
</organism>
<dbReference type="Proteomes" id="UP001597076">
    <property type="component" value="Unassembled WGS sequence"/>
</dbReference>
<dbReference type="InterPro" id="IPR017850">
    <property type="entry name" value="Alkaline_phosphatase_core_sf"/>
</dbReference>
<accession>A0ABD6BDL3</accession>
<dbReference type="RefSeq" id="WP_390284876.1">
    <property type="nucleotide sequence ID" value="NZ_JBHUDI010000003.1"/>
</dbReference>
<keyword evidence="2" id="KW-1185">Reference proteome</keyword>
<dbReference type="Gene3D" id="3.40.720.10">
    <property type="entry name" value="Alkaline Phosphatase, subunit A"/>
    <property type="match status" value="1"/>
</dbReference>